<accession>A0A368KQ35</accession>
<protein>
    <submittedName>
        <fullName evidence="1">Uncharacterized protein</fullName>
    </submittedName>
</protein>
<name>A0A368KQ35_9BACT</name>
<proteinExistence type="predicted"/>
<evidence type="ECO:0000313" key="2">
    <source>
        <dbReference type="Proteomes" id="UP000253562"/>
    </source>
</evidence>
<sequence>MSCQLPQAKVSVQAKVGLSLPALIDLLEDLLKECRKAKNQGLDIKTAVSILRDRSRVQTAT</sequence>
<organism evidence="1 2">
    <name type="scientific">Bremerella cremea</name>
    <dbReference type="NCBI Taxonomy" id="1031537"/>
    <lineage>
        <taxon>Bacteria</taxon>
        <taxon>Pseudomonadati</taxon>
        <taxon>Planctomycetota</taxon>
        <taxon>Planctomycetia</taxon>
        <taxon>Pirellulales</taxon>
        <taxon>Pirellulaceae</taxon>
        <taxon>Bremerella</taxon>
    </lineage>
</organism>
<dbReference type="Proteomes" id="UP000253562">
    <property type="component" value="Unassembled WGS sequence"/>
</dbReference>
<reference evidence="1 2" key="1">
    <citation type="submission" date="2018-07" db="EMBL/GenBank/DDBJ databases">
        <title>Comparative genomes isolates from brazilian mangrove.</title>
        <authorList>
            <person name="De Araujo J.E."/>
            <person name="Taketani R.G."/>
            <person name="Silva M.C.P."/>
            <person name="Lourenco M.V."/>
            <person name="Oliveira V.M."/>
            <person name="Andreote F.D."/>
        </authorList>
    </citation>
    <scope>NUCLEOTIDE SEQUENCE [LARGE SCALE GENOMIC DNA]</scope>
    <source>
        <strain evidence="1 2">HEX PRIS-MGV</strain>
    </source>
</reference>
<comment type="caution">
    <text evidence="1">The sequence shown here is derived from an EMBL/GenBank/DDBJ whole genome shotgun (WGS) entry which is preliminary data.</text>
</comment>
<dbReference type="EMBL" id="QPEX01000044">
    <property type="protein sequence ID" value="RCS42050.1"/>
    <property type="molecule type" value="Genomic_DNA"/>
</dbReference>
<evidence type="ECO:0000313" key="1">
    <source>
        <dbReference type="EMBL" id="RCS42050.1"/>
    </source>
</evidence>
<dbReference type="RefSeq" id="WP_114371216.1">
    <property type="nucleotide sequence ID" value="NZ_QPEX01000044.1"/>
</dbReference>
<dbReference type="AlphaFoldDB" id="A0A368KQ35"/>
<gene>
    <name evidence="1" type="ORF">DTL42_19665</name>
</gene>